<accession>A0A917DTT8</accession>
<dbReference type="EMBL" id="BMKK01000007">
    <property type="protein sequence ID" value="GGD68283.1"/>
    <property type="molecule type" value="Genomic_DNA"/>
</dbReference>
<gene>
    <name evidence="1" type="ORF">GCM10011514_35480</name>
</gene>
<reference evidence="1" key="2">
    <citation type="submission" date="2020-09" db="EMBL/GenBank/DDBJ databases">
        <authorList>
            <person name="Sun Q."/>
            <person name="Zhou Y."/>
        </authorList>
    </citation>
    <scope>NUCLEOTIDE SEQUENCE</scope>
    <source>
        <strain evidence="1">CGMCC 1.15958</strain>
    </source>
</reference>
<reference evidence="1" key="1">
    <citation type="journal article" date="2014" name="Int. J. Syst. Evol. Microbiol.">
        <title>Complete genome sequence of Corynebacterium casei LMG S-19264T (=DSM 44701T), isolated from a smear-ripened cheese.</title>
        <authorList>
            <consortium name="US DOE Joint Genome Institute (JGI-PGF)"/>
            <person name="Walter F."/>
            <person name="Albersmeier A."/>
            <person name="Kalinowski J."/>
            <person name="Ruckert C."/>
        </authorList>
    </citation>
    <scope>NUCLEOTIDE SEQUENCE</scope>
    <source>
        <strain evidence="1">CGMCC 1.15958</strain>
    </source>
</reference>
<organism evidence="1 2">
    <name type="scientific">Emticicia aquatilis</name>
    <dbReference type="NCBI Taxonomy" id="1537369"/>
    <lineage>
        <taxon>Bacteria</taxon>
        <taxon>Pseudomonadati</taxon>
        <taxon>Bacteroidota</taxon>
        <taxon>Cytophagia</taxon>
        <taxon>Cytophagales</taxon>
        <taxon>Leadbetterellaceae</taxon>
        <taxon>Emticicia</taxon>
    </lineage>
</organism>
<name>A0A917DTT8_9BACT</name>
<dbReference type="Pfam" id="PF09957">
    <property type="entry name" value="VapB_antitoxin"/>
    <property type="match status" value="1"/>
</dbReference>
<dbReference type="RefSeq" id="WP_188767880.1">
    <property type="nucleotide sequence ID" value="NZ_BMKK01000007.1"/>
</dbReference>
<protein>
    <recommendedName>
        <fullName evidence="3">Type II toxin-antitoxin system VapB family antitoxin</fullName>
    </recommendedName>
</protein>
<proteinExistence type="predicted"/>
<comment type="caution">
    <text evidence="1">The sequence shown here is derived from an EMBL/GenBank/DDBJ whole genome shotgun (WGS) entry which is preliminary data.</text>
</comment>
<evidence type="ECO:0000313" key="2">
    <source>
        <dbReference type="Proteomes" id="UP000609064"/>
    </source>
</evidence>
<evidence type="ECO:0008006" key="3">
    <source>
        <dbReference type="Google" id="ProtNLM"/>
    </source>
</evidence>
<dbReference type="Proteomes" id="UP000609064">
    <property type="component" value="Unassembled WGS sequence"/>
</dbReference>
<dbReference type="AlphaFoldDB" id="A0A917DTT8"/>
<sequence length="63" mass="7399">MATNIDIDQEKLAQIMSMKQFKTKKEAVNEALNEYLKNLLRQQVLTWKGSNAWEGDLEQMRLD</sequence>
<keyword evidence="2" id="KW-1185">Reference proteome</keyword>
<evidence type="ECO:0000313" key="1">
    <source>
        <dbReference type="EMBL" id="GGD68283.1"/>
    </source>
</evidence>
<dbReference type="InterPro" id="IPR019239">
    <property type="entry name" value="VapB_antitoxin"/>
</dbReference>